<organism evidence="1 2">
    <name type="scientific">Romanomermis culicivorax</name>
    <name type="common">Nematode worm</name>
    <dbReference type="NCBI Taxonomy" id="13658"/>
    <lineage>
        <taxon>Eukaryota</taxon>
        <taxon>Metazoa</taxon>
        <taxon>Ecdysozoa</taxon>
        <taxon>Nematoda</taxon>
        <taxon>Enoplea</taxon>
        <taxon>Dorylaimia</taxon>
        <taxon>Mermithida</taxon>
        <taxon>Mermithoidea</taxon>
        <taxon>Mermithidae</taxon>
        <taxon>Romanomermis</taxon>
    </lineage>
</organism>
<dbReference type="Proteomes" id="UP000887565">
    <property type="component" value="Unplaced"/>
</dbReference>
<reference evidence="2" key="1">
    <citation type="submission" date="2022-11" db="UniProtKB">
        <authorList>
            <consortium name="WormBaseParasite"/>
        </authorList>
    </citation>
    <scope>IDENTIFICATION</scope>
</reference>
<accession>A0A915KLR2</accession>
<name>A0A915KLR2_ROMCU</name>
<dbReference type="WBParaSite" id="nRc.2.0.1.t39373-RA">
    <property type="protein sequence ID" value="nRc.2.0.1.t39373-RA"/>
    <property type="gene ID" value="nRc.2.0.1.g39373"/>
</dbReference>
<dbReference type="AlphaFoldDB" id="A0A915KLR2"/>
<proteinExistence type="predicted"/>
<keyword evidence="1" id="KW-1185">Reference proteome</keyword>
<protein>
    <submittedName>
        <fullName evidence="2">Uncharacterized protein</fullName>
    </submittedName>
</protein>
<evidence type="ECO:0000313" key="2">
    <source>
        <dbReference type="WBParaSite" id="nRc.2.0.1.t39373-RA"/>
    </source>
</evidence>
<sequence>MNNIILHNGTIHGKFPLVLVTSSVKKDFDFMFMIHKKISFERHFQRTFRKLMICKFYMQSFTLTLEIAKIVDANSTKIIKKSIFPSQNGVVFKSVRFADVNFIVVAVTDVIFIG</sequence>
<evidence type="ECO:0000313" key="1">
    <source>
        <dbReference type="Proteomes" id="UP000887565"/>
    </source>
</evidence>